<keyword evidence="4" id="KW-0560">Oxidoreductase</keyword>
<evidence type="ECO:0000313" key="4">
    <source>
        <dbReference type="EMBL" id="EOO03919.1"/>
    </source>
</evidence>
<gene>
    <name evidence="4" type="ORF">UCRPA7_489</name>
</gene>
<evidence type="ECO:0000313" key="5">
    <source>
        <dbReference type="Proteomes" id="UP000014074"/>
    </source>
</evidence>
<dbReference type="GeneID" id="19325387"/>
<dbReference type="PANTHER" id="PTHR35393">
    <property type="entry name" value="CHROMOSOME 1, WHOLE GENOME SHOTGUN SEQUENCE"/>
    <property type="match status" value="1"/>
</dbReference>
<dbReference type="OrthoDB" id="2344312at2759"/>
<dbReference type="GO" id="GO:0004497">
    <property type="term" value="F:monooxygenase activity"/>
    <property type="evidence" value="ECO:0007669"/>
    <property type="project" value="UniProtKB-KW"/>
</dbReference>
<keyword evidence="2" id="KW-1133">Transmembrane helix</keyword>
<evidence type="ECO:0000259" key="3">
    <source>
        <dbReference type="Pfam" id="PF24840"/>
    </source>
</evidence>
<keyword evidence="2" id="KW-0472">Membrane</keyword>
<feature type="region of interest" description="Disordered" evidence="1">
    <location>
        <begin position="172"/>
        <end position="196"/>
    </location>
</feature>
<dbReference type="AlphaFoldDB" id="R8BXB2"/>
<dbReference type="Proteomes" id="UP000014074">
    <property type="component" value="Unassembled WGS sequence"/>
</dbReference>
<feature type="compositionally biased region" description="Polar residues" evidence="1">
    <location>
        <begin position="179"/>
        <end position="190"/>
    </location>
</feature>
<sequence length="263" mass="29761">MDNPIRQIRPVVEALCTGTREEQEKALRENYTTDASFVHPFCRVPHFNNGDIPFFSWLNSRFLLLSIYRWYRMLSPEIEMKIYSTVLDEKTNQLYVQASQIFRIWFIPFYKADVKLVVVLSLAPHTTGANGSLVPCTITDDSSAVKNGEDDNNTSQAGEVSFADVVKYNTTDEDKIPNKGSTAPSKSETGSGPVVQRGDSGIRYLISQQEDMYQVNEFIKFVVPFGVGDSLWTMWQLISTSICVALATVFLPFAKLFDKQKRP</sequence>
<reference evidence="5" key="1">
    <citation type="journal article" date="2013" name="Genome Announc.">
        <title>Draft genome sequence of the ascomycete Phaeoacremonium aleophilum strain UCR-PA7, a causal agent of the esca disease complex in grapevines.</title>
        <authorList>
            <person name="Blanco-Ulate B."/>
            <person name="Rolshausen P."/>
            <person name="Cantu D."/>
        </authorList>
    </citation>
    <scope>NUCLEOTIDE SEQUENCE [LARGE SCALE GENOMIC DNA]</scope>
    <source>
        <strain evidence="5">UCR-PA7</strain>
    </source>
</reference>
<dbReference type="EMBL" id="KB932812">
    <property type="protein sequence ID" value="EOO03919.1"/>
    <property type="molecule type" value="Genomic_DNA"/>
</dbReference>
<feature type="transmembrane region" description="Helical" evidence="2">
    <location>
        <begin position="232"/>
        <end position="254"/>
    </location>
</feature>
<feature type="domain" description="SigF-like NTF2-like" evidence="3">
    <location>
        <begin position="1"/>
        <end position="124"/>
    </location>
</feature>
<keyword evidence="4" id="KW-0503">Monooxygenase</keyword>
<protein>
    <submittedName>
        <fullName evidence="4">Putative flavin-binding monooxygenase-like protein</fullName>
    </submittedName>
</protein>
<name>R8BXB2_PHAM7</name>
<dbReference type="eggNOG" id="ENOG502S534">
    <property type="taxonomic scope" value="Eukaryota"/>
</dbReference>
<dbReference type="RefSeq" id="XP_007911275.1">
    <property type="nucleotide sequence ID" value="XM_007913084.1"/>
</dbReference>
<dbReference type="PANTHER" id="PTHR35393:SF1">
    <property type="entry name" value="SNOAL-LIKE DOMAIN-CONTAINING PROTEIN"/>
    <property type="match status" value="1"/>
</dbReference>
<proteinExistence type="predicted"/>
<dbReference type="HOGENOM" id="CLU_079426_0_0_1"/>
<keyword evidence="2" id="KW-0812">Transmembrane</keyword>
<organism evidence="4 5">
    <name type="scientific">Phaeoacremonium minimum (strain UCR-PA7)</name>
    <name type="common">Esca disease fungus</name>
    <name type="synonym">Togninia minima</name>
    <dbReference type="NCBI Taxonomy" id="1286976"/>
    <lineage>
        <taxon>Eukaryota</taxon>
        <taxon>Fungi</taxon>
        <taxon>Dikarya</taxon>
        <taxon>Ascomycota</taxon>
        <taxon>Pezizomycotina</taxon>
        <taxon>Sordariomycetes</taxon>
        <taxon>Sordariomycetidae</taxon>
        <taxon>Togniniales</taxon>
        <taxon>Togniniaceae</taxon>
        <taxon>Phaeoacremonium</taxon>
    </lineage>
</organism>
<accession>R8BXB2</accession>
<evidence type="ECO:0000256" key="2">
    <source>
        <dbReference type="SAM" id="Phobius"/>
    </source>
</evidence>
<evidence type="ECO:0000256" key="1">
    <source>
        <dbReference type="SAM" id="MobiDB-lite"/>
    </source>
</evidence>
<dbReference type="Pfam" id="PF24840">
    <property type="entry name" value="NTF2_SigF"/>
    <property type="match status" value="1"/>
</dbReference>
<dbReference type="KEGG" id="tmn:UCRPA7_489"/>
<keyword evidence="5" id="KW-1185">Reference proteome</keyword>
<dbReference type="InterPro" id="IPR057514">
    <property type="entry name" value="NTF2_SigF"/>
</dbReference>